<keyword evidence="3" id="KW-0133">Cell shape</keyword>
<dbReference type="GO" id="GO:0005886">
    <property type="term" value="C:plasma membrane"/>
    <property type="evidence" value="ECO:0007669"/>
    <property type="project" value="TreeGrafter"/>
</dbReference>
<gene>
    <name evidence="7" type="ORF">MNBD_GAMMA16-4</name>
</gene>
<accession>A0A3B0ZDS2</accession>
<evidence type="ECO:0000256" key="4">
    <source>
        <dbReference type="ARBA" id="ARBA00032089"/>
    </source>
</evidence>
<dbReference type="PIRSF" id="PIRSF038471">
    <property type="entry name" value="MreC"/>
    <property type="match status" value="1"/>
</dbReference>
<dbReference type="InterPro" id="IPR042177">
    <property type="entry name" value="Cell/Rod_1"/>
</dbReference>
<evidence type="ECO:0000259" key="6">
    <source>
        <dbReference type="Pfam" id="PF04085"/>
    </source>
</evidence>
<dbReference type="Gene3D" id="2.40.10.350">
    <property type="entry name" value="Rod shape-determining protein MreC, domain 2"/>
    <property type="match status" value="1"/>
</dbReference>
<evidence type="ECO:0000256" key="2">
    <source>
        <dbReference type="ARBA" id="ARBA00013855"/>
    </source>
</evidence>
<evidence type="ECO:0000256" key="3">
    <source>
        <dbReference type="ARBA" id="ARBA00022960"/>
    </source>
</evidence>
<dbReference type="PANTHER" id="PTHR34138:SF1">
    <property type="entry name" value="CELL SHAPE-DETERMINING PROTEIN MREC"/>
    <property type="match status" value="1"/>
</dbReference>
<protein>
    <recommendedName>
        <fullName evidence="2">Cell shape-determining protein MreC</fullName>
    </recommendedName>
    <alternativeName>
        <fullName evidence="4">Cell shape protein MreC</fullName>
    </alternativeName>
</protein>
<dbReference type="InterPro" id="IPR042175">
    <property type="entry name" value="Cell/Rod_MreC_2"/>
</dbReference>
<proteinExistence type="inferred from homology"/>
<comment type="similarity">
    <text evidence="1">Belongs to the MreC family.</text>
</comment>
<dbReference type="PANTHER" id="PTHR34138">
    <property type="entry name" value="CELL SHAPE-DETERMINING PROTEIN MREC"/>
    <property type="match status" value="1"/>
</dbReference>
<sequence length="293" mass="32345">MAMDHHQQHLQTFRAAISTLLFPLQQLINAPSSSQQWLSEKLMTRQQLQEDNTRLKEQELLLRVQLQKLDTLQIENIRLRQLLDSARRIGERVLIAEIMSVDLNPFSRQIVLSKGSQHGVYTGQPIIDAGGVMGQIIKTSPFSSIAMIISDPDHAVPVTVNRNGLRAIAIGTGTSAELNLPHLPNNADIMQGDLLVTSGLGGRFPPGYPVARITNVIPQPSAPFAKVTALAIAKLDHNQEVLLVWRNDPIQTAEKEDQTEPCTTVEQAEGVCDEFVDDENINHNAQTPSEPNP</sequence>
<dbReference type="GO" id="GO:0008360">
    <property type="term" value="P:regulation of cell shape"/>
    <property type="evidence" value="ECO:0007669"/>
    <property type="project" value="UniProtKB-KW"/>
</dbReference>
<evidence type="ECO:0000256" key="5">
    <source>
        <dbReference type="SAM" id="Coils"/>
    </source>
</evidence>
<feature type="coiled-coil region" evidence="5">
    <location>
        <begin position="38"/>
        <end position="89"/>
    </location>
</feature>
<organism evidence="7">
    <name type="scientific">hydrothermal vent metagenome</name>
    <dbReference type="NCBI Taxonomy" id="652676"/>
    <lineage>
        <taxon>unclassified sequences</taxon>
        <taxon>metagenomes</taxon>
        <taxon>ecological metagenomes</taxon>
    </lineage>
</organism>
<keyword evidence="5" id="KW-0175">Coiled coil</keyword>
<dbReference type="Pfam" id="PF04085">
    <property type="entry name" value="MreC"/>
    <property type="match status" value="1"/>
</dbReference>
<reference evidence="7" key="1">
    <citation type="submission" date="2018-06" db="EMBL/GenBank/DDBJ databases">
        <authorList>
            <person name="Zhirakovskaya E."/>
        </authorList>
    </citation>
    <scope>NUCLEOTIDE SEQUENCE</scope>
</reference>
<feature type="domain" description="Rod shape-determining protein MreC beta-barrel core" evidence="6">
    <location>
        <begin position="98"/>
        <end position="245"/>
    </location>
</feature>
<dbReference type="AlphaFoldDB" id="A0A3B0ZDS2"/>
<evidence type="ECO:0000256" key="1">
    <source>
        <dbReference type="ARBA" id="ARBA00009369"/>
    </source>
</evidence>
<evidence type="ECO:0000313" key="7">
    <source>
        <dbReference type="EMBL" id="VAW87140.1"/>
    </source>
</evidence>
<name>A0A3B0ZDS2_9ZZZZ</name>
<dbReference type="NCBIfam" id="TIGR00219">
    <property type="entry name" value="mreC"/>
    <property type="match status" value="1"/>
</dbReference>
<dbReference type="Gene3D" id="2.40.10.340">
    <property type="entry name" value="Rod shape-determining protein MreC, domain 1"/>
    <property type="match status" value="1"/>
</dbReference>
<dbReference type="InterPro" id="IPR007221">
    <property type="entry name" value="MreC"/>
</dbReference>
<dbReference type="InterPro" id="IPR055342">
    <property type="entry name" value="MreC_beta-barrel_core"/>
</dbReference>
<dbReference type="EMBL" id="UOFO01000111">
    <property type="protein sequence ID" value="VAW87140.1"/>
    <property type="molecule type" value="Genomic_DNA"/>
</dbReference>